<evidence type="ECO:0000313" key="1">
    <source>
        <dbReference type="EMBL" id="BDI31391.1"/>
    </source>
</evidence>
<dbReference type="AlphaFoldDB" id="A0A402CY90"/>
<dbReference type="InterPro" id="IPR016181">
    <property type="entry name" value="Acyl_CoA_acyltransferase"/>
</dbReference>
<dbReference type="PANTHER" id="PTHR37817:SF1">
    <property type="entry name" value="N-ACETYLTRANSFERASE EIS"/>
    <property type="match status" value="1"/>
</dbReference>
<dbReference type="GO" id="GO:0034069">
    <property type="term" value="F:aminoglycoside N-acetyltransferase activity"/>
    <property type="evidence" value="ECO:0007669"/>
    <property type="project" value="TreeGrafter"/>
</dbReference>
<dbReference type="SUPFAM" id="SSF55729">
    <property type="entry name" value="Acyl-CoA N-acyltransferases (Nat)"/>
    <property type="match status" value="1"/>
</dbReference>
<dbReference type="SUPFAM" id="SSF55718">
    <property type="entry name" value="SCP-like"/>
    <property type="match status" value="1"/>
</dbReference>
<sequence length="416" mass="45611">MPRRIREPNTKPNPWQVRAPFPSEAERVLQILCAAFRLRVDAARPIFSNDPFYDLSHKRVLTSTAHGLVASLTIVPARIRVGAAWIPFGGIAGVATQPEHQRQGYAGELLQGALRALTGELRYPLSGLFTDLPSYYRRFGWEYATQNCVVTSALAALPKYAGGEYVRIAAPHDLPAQKQIETLHAAALEKRPTGAFERDARRWAVIRHFLPGCKIALYQQDGPAAGYVIFEESQEILRVQELYGQDRRAERALIGFLASRRAQRVEWSAPFPEITRLWIHEFGAACESSSFSVNPDMMIRVADVAAALCAAHAANFAPLLAASGQTLTVMVNDDSICPNNRNPLRITPDGIEPGAPDDADHITLGIAAFGQLFLGLHDASTMEALGRLTASRPAALAAADLLFPARDPFVAQPDRF</sequence>
<proteinExistence type="predicted"/>
<dbReference type="InterPro" id="IPR041380">
    <property type="entry name" value="Acetyltransf_17"/>
</dbReference>
<keyword evidence="2" id="KW-1185">Reference proteome</keyword>
<dbReference type="InterPro" id="IPR000182">
    <property type="entry name" value="GNAT_dom"/>
</dbReference>
<dbReference type="KEGG" id="ccot:CCAX7_34420"/>
<dbReference type="InterPro" id="IPR051554">
    <property type="entry name" value="Acetyltransferase_Eis"/>
</dbReference>
<dbReference type="GO" id="GO:0030649">
    <property type="term" value="P:aminoglycoside antibiotic catabolic process"/>
    <property type="evidence" value="ECO:0007669"/>
    <property type="project" value="TreeGrafter"/>
</dbReference>
<dbReference type="InterPro" id="IPR025559">
    <property type="entry name" value="Eis_dom"/>
</dbReference>
<dbReference type="Gene3D" id="3.40.630.30">
    <property type="match status" value="2"/>
</dbReference>
<dbReference type="RefSeq" id="WP_119322326.1">
    <property type="nucleotide sequence ID" value="NZ_AP025739.1"/>
</dbReference>
<gene>
    <name evidence="1" type="ORF">CCAX7_34420</name>
</gene>
<dbReference type="OrthoDB" id="9768284at2"/>
<dbReference type="EMBL" id="AP025739">
    <property type="protein sequence ID" value="BDI31391.1"/>
    <property type="molecule type" value="Genomic_DNA"/>
</dbReference>
<accession>A0A402CY90</accession>
<dbReference type="Pfam" id="PF13527">
    <property type="entry name" value="Acetyltransf_9"/>
    <property type="match status" value="1"/>
</dbReference>
<dbReference type="Pfam" id="PF13530">
    <property type="entry name" value="SCP2_2"/>
    <property type="match status" value="1"/>
</dbReference>
<evidence type="ECO:0000313" key="2">
    <source>
        <dbReference type="Proteomes" id="UP000287394"/>
    </source>
</evidence>
<dbReference type="Gene3D" id="3.30.1050.10">
    <property type="entry name" value="SCP2 sterol-binding domain"/>
    <property type="match status" value="1"/>
</dbReference>
<dbReference type="Pfam" id="PF17668">
    <property type="entry name" value="Acetyltransf_17"/>
    <property type="match status" value="1"/>
</dbReference>
<dbReference type="PANTHER" id="PTHR37817">
    <property type="entry name" value="N-ACETYLTRANSFERASE EIS"/>
    <property type="match status" value="1"/>
</dbReference>
<protein>
    <submittedName>
        <fullName evidence="1">Uncharacterized protein</fullName>
    </submittedName>
</protein>
<dbReference type="Proteomes" id="UP000287394">
    <property type="component" value="Chromosome"/>
</dbReference>
<dbReference type="CDD" id="cd04301">
    <property type="entry name" value="NAT_SF"/>
    <property type="match status" value="1"/>
</dbReference>
<dbReference type="InterPro" id="IPR036527">
    <property type="entry name" value="SCP2_sterol-bd_dom_sf"/>
</dbReference>
<organism evidence="1 2">
    <name type="scientific">Capsulimonas corticalis</name>
    <dbReference type="NCBI Taxonomy" id="2219043"/>
    <lineage>
        <taxon>Bacteria</taxon>
        <taxon>Bacillati</taxon>
        <taxon>Armatimonadota</taxon>
        <taxon>Armatimonadia</taxon>
        <taxon>Capsulimonadales</taxon>
        <taxon>Capsulimonadaceae</taxon>
        <taxon>Capsulimonas</taxon>
    </lineage>
</organism>
<reference evidence="1 2" key="1">
    <citation type="journal article" date="2019" name="Int. J. Syst. Evol. Microbiol.">
        <title>Capsulimonas corticalis gen. nov., sp. nov., an aerobic capsulated bacterium, of a novel bacterial order, Capsulimonadales ord. nov., of the class Armatimonadia of the phylum Armatimonadetes.</title>
        <authorList>
            <person name="Li J."/>
            <person name="Kudo C."/>
            <person name="Tonouchi A."/>
        </authorList>
    </citation>
    <scope>NUCLEOTIDE SEQUENCE [LARGE SCALE GENOMIC DNA]</scope>
    <source>
        <strain evidence="1 2">AX-7</strain>
    </source>
</reference>
<dbReference type="PROSITE" id="PS51186">
    <property type="entry name" value="GNAT"/>
    <property type="match status" value="1"/>
</dbReference>
<name>A0A402CY90_9BACT</name>